<comment type="catalytic activity">
    <reaction evidence="13">
        <text>a lipid A disaccharide + ATP = a lipid IVA + ADP + H(+)</text>
        <dbReference type="Rhea" id="RHEA:67840"/>
        <dbReference type="ChEBI" id="CHEBI:15378"/>
        <dbReference type="ChEBI" id="CHEBI:30616"/>
        <dbReference type="ChEBI" id="CHEBI:176343"/>
        <dbReference type="ChEBI" id="CHEBI:176425"/>
        <dbReference type="ChEBI" id="CHEBI:456216"/>
        <dbReference type="EC" id="2.7.1.130"/>
    </reaction>
</comment>
<reference evidence="14 15" key="1">
    <citation type="journal article" date="2014" name="Int. J. Syst. Evol. Microbiol.">
        <title>Ramlibacter solisilvae sp. nov., isolated from forest soil, and emended description of the genus Ramlibacter.</title>
        <authorList>
            <person name="Lee H.J."/>
            <person name="Lee S.H."/>
            <person name="Lee S.S."/>
            <person name="Lee J.S."/>
            <person name="Kim Y."/>
            <person name="Kim S.C."/>
            <person name="Jeon C.O."/>
        </authorList>
    </citation>
    <scope>NUCLEOTIDE SEQUENCE [LARGE SCALE GENOMIC DNA]</scope>
    <source>
        <strain evidence="14 15">5-10</strain>
    </source>
</reference>
<dbReference type="HAMAP" id="MF_00409">
    <property type="entry name" value="LpxK"/>
    <property type="match status" value="1"/>
</dbReference>
<feature type="binding site" evidence="13">
    <location>
        <begin position="58"/>
        <end position="65"/>
    </location>
    <ligand>
        <name>ATP</name>
        <dbReference type="ChEBI" id="CHEBI:30616"/>
    </ligand>
</feature>
<evidence type="ECO:0000256" key="6">
    <source>
        <dbReference type="ARBA" id="ARBA00022556"/>
    </source>
</evidence>
<accession>A0A127JNB4</accession>
<evidence type="ECO:0000256" key="12">
    <source>
        <dbReference type="ARBA" id="ARBA00029757"/>
    </source>
</evidence>
<organism evidence="14 15">
    <name type="scientific">Ramlibacter tataouinensis</name>
    <dbReference type="NCBI Taxonomy" id="94132"/>
    <lineage>
        <taxon>Bacteria</taxon>
        <taxon>Pseudomonadati</taxon>
        <taxon>Pseudomonadota</taxon>
        <taxon>Betaproteobacteria</taxon>
        <taxon>Burkholderiales</taxon>
        <taxon>Comamonadaceae</taxon>
        <taxon>Ramlibacter</taxon>
    </lineage>
</organism>
<evidence type="ECO:0000256" key="13">
    <source>
        <dbReference type="HAMAP-Rule" id="MF_00409"/>
    </source>
</evidence>
<keyword evidence="11 13" id="KW-0443">Lipid metabolism</keyword>
<evidence type="ECO:0000313" key="14">
    <source>
        <dbReference type="EMBL" id="AMO21549.1"/>
    </source>
</evidence>
<evidence type="ECO:0000256" key="1">
    <source>
        <dbReference type="ARBA" id="ARBA00002274"/>
    </source>
</evidence>
<protein>
    <recommendedName>
        <fullName evidence="4 13">Tetraacyldisaccharide 4'-kinase</fullName>
        <ecNumber evidence="3 13">2.7.1.130</ecNumber>
    </recommendedName>
    <alternativeName>
        <fullName evidence="12 13">Lipid A 4'-kinase</fullName>
    </alternativeName>
</protein>
<proteinExistence type="inferred from homology"/>
<dbReference type="PATRIC" id="fig|94132.3.peg.7"/>
<dbReference type="RefSeq" id="WP_061494883.1">
    <property type="nucleotide sequence ID" value="NZ_CP010951.1"/>
</dbReference>
<keyword evidence="5 13" id="KW-0444">Lipid biosynthesis</keyword>
<dbReference type="EC" id="2.7.1.130" evidence="3 13"/>
<comment type="pathway">
    <text evidence="2 13">Glycolipid biosynthesis; lipid IV(A) biosynthesis; lipid IV(A) from (3R)-3-hydroxytetradecanoyl-[acyl-carrier-protein] and UDP-N-acetyl-alpha-D-glucosamine: step 6/6.</text>
</comment>
<keyword evidence="6 13" id="KW-0441">Lipid A biosynthesis</keyword>
<keyword evidence="7 13" id="KW-0808">Transferase</keyword>
<evidence type="ECO:0000256" key="10">
    <source>
        <dbReference type="ARBA" id="ARBA00022840"/>
    </source>
</evidence>
<dbReference type="PANTHER" id="PTHR42724">
    <property type="entry name" value="TETRAACYLDISACCHARIDE 4'-KINASE"/>
    <property type="match status" value="1"/>
</dbReference>
<evidence type="ECO:0000256" key="2">
    <source>
        <dbReference type="ARBA" id="ARBA00004870"/>
    </source>
</evidence>
<keyword evidence="9 13" id="KW-0418">Kinase</keyword>
<dbReference type="UniPathway" id="UPA00359">
    <property type="reaction ID" value="UER00482"/>
</dbReference>
<evidence type="ECO:0000256" key="4">
    <source>
        <dbReference type="ARBA" id="ARBA00016436"/>
    </source>
</evidence>
<evidence type="ECO:0000256" key="7">
    <source>
        <dbReference type="ARBA" id="ARBA00022679"/>
    </source>
</evidence>
<keyword evidence="15" id="KW-1185">Reference proteome</keyword>
<keyword evidence="10 13" id="KW-0067">ATP-binding</keyword>
<dbReference type="AlphaFoldDB" id="A0A127JNB4"/>
<evidence type="ECO:0000256" key="11">
    <source>
        <dbReference type="ARBA" id="ARBA00023098"/>
    </source>
</evidence>
<gene>
    <name evidence="13" type="primary">lpxK</name>
    <name evidence="14" type="ORF">UC35_00030</name>
</gene>
<dbReference type="Proteomes" id="UP000070433">
    <property type="component" value="Chromosome"/>
</dbReference>
<name>A0A127JNB4_9BURK</name>
<dbReference type="EMBL" id="CP010951">
    <property type="protein sequence ID" value="AMO21549.1"/>
    <property type="molecule type" value="Genomic_DNA"/>
</dbReference>
<dbReference type="SUPFAM" id="SSF52540">
    <property type="entry name" value="P-loop containing nucleoside triphosphate hydrolases"/>
    <property type="match status" value="1"/>
</dbReference>
<dbReference type="GO" id="GO:0009245">
    <property type="term" value="P:lipid A biosynthetic process"/>
    <property type="evidence" value="ECO:0007669"/>
    <property type="project" value="UniProtKB-UniRule"/>
</dbReference>
<comment type="function">
    <text evidence="1 13">Transfers the gamma-phosphate of ATP to the 4'-position of a tetraacyldisaccharide 1-phosphate intermediate (termed DS-1-P) to form tetraacyldisaccharide 1,4'-bis-phosphate (lipid IVA).</text>
</comment>
<comment type="similarity">
    <text evidence="13">Belongs to the LpxK family.</text>
</comment>
<sequence length="320" mass="35136">MGAALQRAWLRRGALAWLLWPLSLLFALLAALRRGAFRAGLLRAEHVGVPVVIIGNVIAGGSGKTPIVRAVTEHLKARGLRVGVVSRGYGRTGDDCREVRPDSQAREVGDEPLLIARSCGVPVFVARRRAEAARALLHEHPRTQLIVSDDGLQHYALARDLEICVFDDRGVGNGWLLPAGPLREPWPRPVDLVLRTPGAAVRPGFEVRRRLGAQAWRADGTRVALDSLRGREFCALAGIANPEVFFTMLREAGLAPARTIALPDHHDFAQPPDFPGELVCTEKDAVKLWRSRPDAWAVPLEVAIEDGFWRAFDRLVDAKL</sequence>
<dbReference type="InterPro" id="IPR003758">
    <property type="entry name" value="LpxK"/>
</dbReference>
<dbReference type="PANTHER" id="PTHR42724:SF1">
    <property type="entry name" value="TETRAACYLDISACCHARIDE 4'-KINASE, MITOCHONDRIAL-RELATED"/>
    <property type="match status" value="1"/>
</dbReference>
<dbReference type="Pfam" id="PF02606">
    <property type="entry name" value="LpxK"/>
    <property type="match status" value="1"/>
</dbReference>
<dbReference type="OrthoDB" id="9766423at2"/>
<evidence type="ECO:0000256" key="9">
    <source>
        <dbReference type="ARBA" id="ARBA00022777"/>
    </source>
</evidence>
<evidence type="ECO:0000256" key="5">
    <source>
        <dbReference type="ARBA" id="ARBA00022516"/>
    </source>
</evidence>
<evidence type="ECO:0000256" key="8">
    <source>
        <dbReference type="ARBA" id="ARBA00022741"/>
    </source>
</evidence>
<evidence type="ECO:0000256" key="3">
    <source>
        <dbReference type="ARBA" id="ARBA00012071"/>
    </source>
</evidence>
<dbReference type="InterPro" id="IPR027417">
    <property type="entry name" value="P-loop_NTPase"/>
</dbReference>
<dbReference type="GO" id="GO:0009029">
    <property type="term" value="F:lipid-A 4'-kinase activity"/>
    <property type="evidence" value="ECO:0007669"/>
    <property type="project" value="UniProtKB-UniRule"/>
</dbReference>
<evidence type="ECO:0000313" key="15">
    <source>
        <dbReference type="Proteomes" id="UP000070433"/>
    </source>
</evidence>
<dbReference type="GO" id="GO:0005886">
    <property type="term" value="C:plasma membrane"/>
    <property type="evidence" value="ECO:0007669"/>
    <property type="project" value="TreeGrafter"/>
</dbReference>
<dbReference type="GO" id="GO:0009244">
    <property type="term" value="P:lipopolysaccharide core region biosynthetic process"/>
    <property type="evidence" value="ECO:0007669"/>
    <property type="project" value="TreeGrafter"/>
</dbReference>
<dbReference type="CDD" id="cd01983">
    <property type="entry name" value="SIMIBI"/>
    <property type="match status" value="1"/>
</dbReference>
<dbReference type="GO" id="GO:0005524">
    <property type="term" value="F:ATP binding"/>
    <property type="evidence" value="ECO:0007669"/>
    <property type="project" value="UniProtKB-UniRule"/>
</dbReference>
<dbReference type="NCBIfam" id="TIGR00682">
    <property type="entry name" value="lpxK"/>
    <property type="match status" value="1"/>
</dbReference>
<keyword evidence="8 13" id="KW-0547">Nucleotide-binding</keyword>